<evidence type="ECO:0000313" key="10">
    <source>
        <dbReference type="EMBL" id="QDP19980.1"/>
    </source>
</evidence>
<keyword evidence="7 10" id="KW-0012">Acyltransferase</keyword>
<keyword evidence="11" id="KW-1185">Reference proteome</keyword>
<name>A0A516ISX3_9SPHN</name>
<proteinExistence type="predicted"/>
<reference evidence="10 11" key="1">
    <citation type="submission" date="2019-07" db="EMBL/GenBank/DDBJ databases">
        <title>Sphingomonas AE3 Genome sequencing and assembly.</title>
        <authorList>
            <person name="Kim H."/>
        </authorList>
    </citation>
    <scope>NUCLEOTIDE SEQUENCE [LARGE SCALE GENOMIC DNA]</scope>
    <source>
        <strain evidence="10 11">AE3</strain>
    </source>
</reference>
<organism evidence="10 11">
    <name type="scientific">Sphingomonas xanthus</name>
    <dbReference type="NCBI Taxonomy" id="2594473"/>
    <lineage>
        <taxon>Bacteria</taxon>
        <taxon>Pseudomonadati</taxon>
        <taxon>Pseudomonadota</taxon>
        <taxon>Alphaproteobacteria</taxon>
        <taxon>Sphingomonadales</taxon>
        <taxon>Sphingomonadaceae</taxon>
        <taxon>Sphingomonas</taxon>
    </lineage>
</organism>
<keyword evidence="2 10" id="KW-0808">Transferase</keyword>
<evidence type="ECO:0000256" key="8">
    <source>
        <dbReference type="SAM" id="Phobius"/>
    </source>
</evidence>
<dbReference type="GO" id="GO:0006629">
    <property type="term" value="P:lipid metabolic process"/>
    <property type="evidence" value="ECO:0007669"/>
    <property type="project" value="UniProtKB-KW"/>
</dbReference>
<protein>
    <submittedName>
        <fullName evidence="10">1-acyl-sn-glycerol-3-phosphate acyltransferase</fullName>
    </submittedName>
</protein>
<sequence>MRNWKNCSGESRKSWASALSIIGWNSTASPLTATGTASGHSRLIAIARIAGLVGLFLACLPPHLLSKWLLGRSRWPRRFLRSAAYVAGVRTQVEGQPLAPHTLLAANHSSWLDILILGGSVGAAFVSKVEVKKTLLIGWLADQNRTLYIDRAARGDAHRQVRRIVEALDHPQPLAVFPEGTTGNGSSLLPFRPTLLAAAAPPPPGVSIRPVAIDFHDNASLVSWHSGEPGTANALRILGRPGSIRVTVRLLDPLGPHVDRKALAREAHLTIARALSFVTAPTGL</sequence>
<dbReference type="OrthoDB" id="9806880at2"/>
<dbReference type="SUPFAM" id="SSF69593">
    <property type="entry name" value="Glycerol-3-phosphate (1)-acyltransferase"/>
    <property type="match status" value="1"/>
</dbReference>
<evidence type="ECO:0000256" key="7">
    <source>
        <dbReference type="ARBA" id="ARBA00023315"/>
    </source>
</evidence>
<feature type="domain" description="Phospholipid/glycerol acyltransferase" evidence="9">
    <location>
        <begin position="102"/>
        <end position="216"/>
    </location>
</feature>
<evidence type="ECO:0000256" key="3">
    <source>
        <dbReference type="ARBA" id="ARBA00022692"/>
    </source>
</evidence>
<keyword evidence="6 8" id="KW-0472">Membrane</keyword>
<keyword evidence="5" id="KW-0443">Lipid metabolism</keyword>
<evidence type="ECO:0000259" key="9">
    <source>
        <dbReference type="SMART" id="SM00563"/>
    </source>
</evidence>
<evidence type="ECO:0000313" key="11">
    <source>
        <dbReference type="Proteomes" id="UP000321857"/>
    </source>
</evidence>
<dbReference type="GO" id="GO:0016020">
    <property type="term" value="C:membrane"/>
    <property type="evidence" value="ECO:0007669"/>
    <property type="project" value="UniProtKB-SubCell"/>
</dbReference>
<dbReference type="GO" id="GO:0016746">
    <property type="term" value="F:acyltransferase activity"/>
    <property type="evidence" value="ECO:0007669"/>
    <property type="project" value="UniProtKB-KW"/>
</dbReference>
<accession>A0A516ISX3</accession>
<evidence type="ECO:0000256" key="6">
    <source>
        <dbReference type="ARBA" id="ARBA00023136"/>
    </source>
</evidence>
<keyword evidence="4 8" id="KW-1133">Transmembrane helix</keyword>
<dbReference type="PANTHER" id="PTHR23063:SF52">
    <property type="entry name" value="LYSOPHOSPHATIDYLCHOLINE ACYLTRANSFERASE"/>
    <property type="match status" value="1"/>
</dbReference>
<feature type="transmembrane region" description="Helical" evidence="8">
    <location>
        <begin position="43"/>
        <end position="65"/>
    </location>
</feature>
<dbReference type="AlphaFoldDB" id="A0A516ISX3"/>
<dbReference type="InterPro" id="IPR002123">
    <property type="entry name" value="Plipid/glycerol_acylTrfase"/>
</dbReference>
<comment type="subcellular location">
    <subcellularLocation>
        <location evidence="1">Membrane</location>
    </subcellularLocation>
</comment>
<keyword evidence="3 8" id="KW-0812">Transmembrane</keyword>
<dbReference type="Proteomes" id="UP000321857">
    <property type="component" value="Chromosome"/>
</dbReference>
<gene>
    <name evidence="10" type="ORF">FMM02_08440</name>
</gene>
<dbReference type="KEGG" id="sxa:FMM02_08440"/>
<dbReference type="PANTHER" id="PTHR23063">
    <property type="entry name" value="PHOSPHOLIPID ACYLTRANSFERASE"/>
    <property type="match status" value="1"/>
</dbReference>
<dbReference type="SMART" id="SM00563">
    <property type="entry name" value="PlsC"/>
    <property type="match status" value="1"/>
</dbReference>
<evidence type="ECO:0000256" key="5">
    <source>
        <dbReference type="ARBA" id="ARBA00023098"/>
    </source>
</evidence>
<evidence type="ECO:0000256" key="2">
    <source>
        <dbReference type="ARBA" id="ARBA00022679"/>
    </source>
</evidence>
<evidence type="ECO:0000256" key="4">
    <source>
        <dbReference type="ARBA" id="ARBA00022989"/>
    </source>
</evidence>
<evidence type="ECO:0000256" key="1">
    <source>
        <dbReference type="ARBA" id="ARBA00004370"/>
    </source>
</evidence>
<dbReference type="Pfam" id="PF01553">
    <property type="entry name" value="Acyltransferase"/>
    <property type="match status" value="1"/>
</dbReference>
<dbReference type="EMBL" id="CP041659">
    <property type="protein sequence ID" value="QDP19980.1"/>
    <property type="molecule type" value="Genomic_DNA"/>
</dbReference>